<evidence type="ECO:0000256" key="1">
    <source>
        <dbReference type="SAM" id="MobiDB-lite"/>
    </source>
</evidence>
<sequence length="269" mass="30702">MKMIAPVHPSPLLPTSASASDTDPSSTSTESTDVDTSESLLPGVKLPRTEAEWTEANDYFRIHRSDFSDFGNLNDDTIKFQNFIYNYFATNYGIIESPSTMKGNNSNKSIKIFKKELKQLKFLGHNNNNFDKQISEKSKAIRFKLKSKKSAPNEKTHDISTQLKQRFWKTCKSLFNKSTSLSPQFNSNKCKKYFHSILSDSPNNKFNLPNWIQNLQEPAIPFNINPPSYAEISSIIRKCKSKASPCPLDQISTIPFKNVRFFVQSFINF</sequence>
<protein>
    <submittedName>
        <fullName evidence="2 3">Uncharacterized protein</fullName>
    </submittedName>
</protein>
<evidence type="ECO:0000313" key="3">
    <source>
        <dbReference type="EnsemblMetazoa" id="HelroP162865"/>
    </source>
</evidence>
<dbReference type="OrthoDB" id="416119at2759"/>
<feature type="compositionally biased region" description="Low complexity" evidence="1">
    <location>
        <begin position="13"/>
        <end position="31"/>
    </location>
</feature>
<dbReference type="CTD" id="20199806"/>
<dbReference type="KEGG" id="hro:HELRODRAFT_162865"/>
<dbReference type="AlphaFoldDB" id="T1ETA6"/>
<dbReference type="RefSeq" id="XP_009023196.1">
    <property type="nucleotide sequence ID" value="XM_009024948.1"/>
</dbReference>
<reference evidence="4" key="1">
    <citation type="submission" date="2012-12" db="EMBL/GenBank/DDBJ databases">
        <authorList>
            <person name="Hellsten U."/>
            <person name="Grimwood J."/>
            <person name="Chapman J.A."/>
            <person name="Shapiro H."/>
            <person name="Aerts A."/>
            <person name="Otillar R.P."/>
            <person name="Terry A.Y."/>
            <person name="Boore J.L."/>
            <person name="Simakov O."/>
            <person name="Marletaz F."/>
            <person name="Cho S.-J."/>
            <person name="Edsinger-Gonzales E."/>
            <person name="Havlak P."/>
            <person name="Kuo D.-H."/>
            <person name="Larsson T."/>
            <person name="Lv J."/>
            <person name="Arendt D."/>
            <person name="Savage R."/>
            <person name="Osoegawa K."/>
            <person name="de Jong P."/>
            <person name="Lindberg D.R."/>
            <person name="Seaver E.C."/>
            <person name="Weisblat D.A."/>
            <person name="Putnam N.H."/>
            <person name="Grigoriev I.V."/>
            <person name="Rokhsar D.S."/>
        </authorList>
    </citation>
    <scope>NUCLEOTIDE SEQUENCE</scope>
</reference>
<organism evidence="3 4">
    <name type="scientific">Helobdella robusta</name>
    <name type="common">Californian leech</name>
    <dbReference type="NCBI Taxonomy" id="6412"/>
    <lineage>
        <taxon>Eukaryota</taxon>
        <taxon>Metazoa</taxon>
        <taxon>Spiralia</taxon>
        <taxon>Lophotrochozoa</taxon>
        <taxon>Annelida</taxon>
        <taxon>Clitellata</taxon>
        <taxon>Hirudinea</taxon>
        <taxon>Rhynchobdellida</taxon>
        <taxon>Glossiphoniidae</taxon>
        <taxon>Helobdella</taxon>
    </lineage>
</organism>
<dbReference type="Proteomes" id="UP000015101">
    <property type="component" value="Unassembled WGS sequence"/>
</dbReference>
<proteinExistence type="predicted"/>
<evidence type="ECO:0000313" key="2">
    <source>
        <dbReference type="EMBL" id="ESN99338.1"/>
    </source>
</evidence>
<accession>T1ETA6</accession>
<feature type="region of interest" description="Disordered" evidence="1">
    <location>
        <begin position="1"/>
        <end position="41"/>
    </location>
</feature>
<keyword evidence="4" id="KW-1185">Reference proteome</keyword>
<dbReference type="HOGENOM" id="CLU_059811_0_1_1"/>
<dbReference type="EnsemblMetazoa" id="HelroT162865">
    <property type="protein sequence ID" value="HelroP162865"/>
    <property type="gene ID" value="HelroG162865"/>
</dbReference>
<dbReference type="EMBL" id="KB097143">
    <property type="protein sequence ID" value="ESN99338.1"/>
    <property type="molecule type" value="Genomic_DNA"/>
</dbReference>
<reference evidence="2 4" key="2">
    <citation type="journal article" date="2013" name="Nature">
        <title>Insights into bilaterian evolution from three spiralian genomes.</title>
        <authorList>
            <person name="Simakov O."/>
            <person name="Marletaz F."/>
            <person name="Cho S.J."/>
            <person name="Edsinger-Gonzales E."/>
            <person name="Havlak P."/>
            <person name="Hellsten U."/>
            <person name="Kuo D.H."/>
            <person name="Larsson T."/>
            <person name="Lv J."/>
            <person name="Arendt D."/>
            <person name="Savage R."/>
            <person name="Osoegawa K."/>
            <person name="de Jong P."/>
            <person name="Grimwood J."/>
            <person name="Chapman J.A."/>
            <person name="Shapiro H."/>
            <person name="Aerts A."/>
            <person name="Otillar R.P."/>
            <person name="Terry A.Y."/>
            <person name="Boore J.L."/>
            <person name="Grigoriev I.V."/>
            <person name="Lindberg D.R."/>
            <person name="Seaver E.C."/>
            <person name="Weisblat D.A."/>
            <person name="Putnam N.H."/>
            <person name="Rokhsar D.S."/>
        </authorList>
    </citation>
    <scope>NUCLEOTIDE SEQUENCE</scope>
</reference>
<name>T1ETA6_HELRO</name>
<reference evidence="3" key="3">
    <citation type="submission" date="2015-06" db="UniProtKB">
        <authorList>
            <consortium name="EnsemblMetazoa"/>
        </authorList>
    </citation>
    <scope>IDENTIFICATION</scope>
</reference>
<dbReference type="EMBL" id="AMQM01001205">
    <property type="status" value="NOT_ANNOTATED_CDS"/>
    <property type="molecule type" value="Genomic_DNA"/>
</dbReference>
<dbReference type="GeneID" id="20199806"/>
<evidence type="ECO:0000313" key="4">
    <source>
        <dbReference type="Proteomes" id="UP000015101"/>
    </source>
</evidence>
<dbReference type="InParanoid" id="T1ETA6"/>
<gene>
    <name evidence="3" type="primary">20199806</name>
    <name evidence="2" type="ORF">HELRODRAFT_162865</name>
</gene>